<sequence>MKSVDGDAGGGVTQTPAQSRAGSPFLDQRPKAAGNPIVLISGNSNWNIKGTDGVTAVPGSPEFILMHELVGHAIPIILGKMEGNAVVNENKVRREVNVPLRQADPRHLESNFGN</sequence>
<feature type="region of interest" description="Disordered" evidence="1">
    <location>
        <begin position="1"/>
        <end position="30"/>
    </location>
</feature>
<reference evidence="2" key="2">
    <citation type="submission" date="2020-09" db="EMBL/GenBank/DDBJ databases">
        <authorList>
            <person name="Sun Q."/>
            <person name="Zhou Y."/>
        </authorList>
    </citation>
    <scope>NUCLEOTIDE SEQUENCE</scope>
    <source>
        <strain evidence="2">CGMCC 1.15290</strain>
    </source>
</reference>
<evidence type="ECO:0000313" key="3">
    <source>
        <dbReference type="Proteomes" id="UP000627292"/>
    </source>
</evidence>
<evidence type="ECO:0000313" key="2">
    <source>
        <dbReference type="EMBL" id="GGH83120.1"/>
    </source>
</evidence>
<protein>
    <submittedName>
        <fullName evidence="2">Uncharacterized protein</fullName>
    </submittedName>
</protein>
<comment type="caution">
    <text evidence="2">The sequence shown here is derived from an EMBL/GenBank/DDBJ whole genome shotgun (WGS) entry which is preliminary data.</text>
</comment>
<gene>
    <name evidence="2" type="ORF">GCM10011379_58030</name>
</gene>
<name>A0A917J5Y7_9BACT</name>
<keyword evidence="3" id="KW-1185">Reference proteome</keyword>
<dbReference type="AlphaFoldDB" id="A0A917J5Y7"/>
<evidence type="ECO:0000256" key="1">
    <source>
        <dbReference type="SAM" id="MobiDB-lite"/>
    </source>
</evidence>
<dbReference type="Proteomes" id="UP000627292">
    <property type="component" value="Unassembled WGS sequence"/>
</dbReference>
<organism evidence="2 3">
    <name type="scientific">Filimonas zeae</name>
    <dbReference type="NCBI Taxonomy" id="1737353"/>
    <lineage>
        <taxon>Bacteria</taxon>
        <taxon>Pseudomonadati</taxon>
        <taxon>Bacteroidota</taxon>
        <taxon>Chitinophagia</taxon>
        <taxon>Chitinophagales</taxon>
        <taxon>Chitinophagaceae</taxon>
        <taxon>Filimonas</taxon>
    </lineage>
</organism>
<proteinExistence type="predicted"/>
<dbReference type="RefSeq" id="WP_188959324.1">
    <property type="nucleotide sequence ID" value="NZ_BMIB01000009.1"/>
</dbReference>
<dbReference type="EMBL" id="BMIB01000009">
    <property type="protein sequence ID" value="GGH83120.1"/>
    <property type="molecule type" value="Genomic_DNA"/>
</dbReference>
<reference evidence="2" key="1">
    <citation type="journal article" date="2014" name="Int. J. Syst. Evol. Microbiol.">
        <title>Complete genome sequence of Corynebacterium casei LMG S-19264T (=DSM 44701T), isolated from a smear-ripened cheese.</title>
        <authorList>
            <consortium name="US DOE Joint Genome Institute (JGI-PGF)"/>
            <person name="Walter F."/>
            <person name="Albersmeier A."/>
            <person name="Kalinowski J."/>
            <person name="Ruckert C."/>
        </authorList>
    </citation>
    <scope>NUCLEOTIDE SEQUENCE</scope>
    <source>
        <strain evidence="2">CGMCC 1.15290</strain>
    </source>
</reference>
<accession>A0A917J5Y7</accession>